<evidence type="ECO:0000256" key="3">
    <source>
        <dbReference type="ARBA" id="ARBA00020019"/>
    </source>
</evidence>
<dbReference type="EMBL" id="JADINE010000019">
    <property type="protein sequence ID" value="MBO8407079.1"/>
    <property type="molecule type" value="Genomic_DNA"/>
</dbReference>
<sequence>MTDNTAISFANVGARYDDNAREVLSDVSFNISAGGFYFLSGASGAGKTTLLRLIYQLHKPCRGQIKLFGHITNDMTRDEIANLRHKMAIVFQEYSLLSHMSVFDNVALPLRVRGLPESKIKKLVIKVLEWVGLAKYADANPKTLSGGQQQRVSVARAIIIQPAILLADEPTGNLDDENASRLMELFVQMNKTFGTTIILATHSTKLMETYKFPIIHVENHRVSFSESRTPATHTQPHAPQQKVWRGPKPQNYFAELSKQFDDIGNA</sequence>
<dbReference type="AlphaFoldDB" id="A0A940DEM2"/>
<dbReference type="PANTHER" id="PTHR24220:SF470">
    <property type="entry name" value="CELL DIVISION ATP-BINDING PROTEIN FTSE"/>
    <property type="match status" value="1"/>
</dbReference>
<dbReference type="CDD" id="cd03255">
    <property type="entry name" value="ABC_MJ0796_LolCDE_FtsE"/>
    <property type="match status" value="1"/>
</dbReference>
<evidence type="ECO:0000313" key="8">
    <source>
        <dbReference type="EMBL" id="MBO8407079.1"/>
    </source>
</evidence>
<dbReference type="InterPro" id="IPR015854">
    <property type="entry name" value="ABC_transpr_LolD-like"/>
</dbReference>
<dbReference type="GO" id="GO:0005524">
    <property type="term" value="F:ATP binding"/>
    <property type="evidence" value="ECO:0007669"/>
    <property type="project" value="UniProtKB-KW"/>
</dbReference>
<dbReference type="GO" id="GO:0016887">
    <property type="term" value="F:ATP hydrolysis activity"/>
    <property type="evidence" value="ECO:0007669"/>
    <property type="project" value="InterPro"/>
</dbReference>
<dbReference type="PROSITE" id="PS00211">
    <property type="entry name" value="ABC_TRANSPORTER_1"/>
    <property type="match status" value="1"/>
</dbReference>
<evidence type="ECO:0000256" key="4">
    <source>
        <dbReference type="ARBA" id="ARBA00022448"/>
    </source>
</evidence>
<evidence type="ECO:0000256" key="1">
    <source>
        <dbReference type="ARBA" id="ARBA00002579"/>
    </source>
</evidence>
<dbReference type="Proteomes" id="UP000721442">
    <property type="component" value="Unassembled WGS sequence"/>
</dbReference>
<dbReference type="Gene3D" id="3.40.50.300">
    <property type="entry name" value="P-loop containing nucleotide triphosphate hydrolases"/>
    <property type="match status" value="1"/>
</dbReference>
<feature type="domain" description="ABC transporter" evidence="7">
    <location>
        <begin position="7"/>
        <end position="244"/>
    </location>
</feature>
<proteinExistence type="inferred from homology"/>
<reference evidence="8" key="1">
    <citation type="submission" date="2020-10" db="EMBL/GenBank/DDBJ databases">
        <authorList>
            <person name="Gilroy R."/>
        </authorList>
    </citation>
    <scope>NUCLEOTIDE SEQUENCE</scope>
    <source>
        <strain evidence="8">B1-16210</strain>
    </source>
</reference>
<dbReference type="GO" id="GO:0005886">
    <property type="term" value="C:plasma membrane"/>
    <property type="evidence" value="ECO:0007669"/>
    <property type="project" value="TreeGrafter"/>
</dbReference>
<dbReference type="SMART" id="SM00382">
    <property type="entry name" value="AAA"/>
    <property type="match status" value="1"/>
</dbReference>
<dbReference type="InterPro" id="IPR017871">
    <property type="entry name" value="ABC_transporter-like_CS"/>
</dbReference>
<evidence type="ECO:0000259" key="7">
    <source>
        <dbReference type="PROSITE" id="PS50893"/>
    </source>
</evidence>
<protein>
    <recommendedName>
        <fullName evidence="3">Cell division ATP-binding protein FtsE</fullName>
    </recommendedName>
</protein>
<reference evidence="8" key="2">
    <citation type="journal article" date="2021" name="PeerJ">
        <title>Extensive microbial diversity within the chicken gut microbiome revealed by metagenomics and culture.</title>
        <authorList>
            <person name="Gilroy R."/>
            <person name="Ravi A."/>
            <person name="Getino M."/>
            <person name="Pursley I."/>
            <person name="Horton D.L."/>
            <person name="Alikhan N.F."/>
            <person name="Baker D."/>
            <person name="Gharbi K."/>
            <person name="Hall N."/>
            <person name="Watson M."/>
            <person name="Adriaenssens E.M."/>
            <person name="Foster-Nyarko E."/>
            <person name="Jarju S."/>
            <person name="Secka A."/>
            <person name="Antonio M."/>
            <person name="Oren A."/>
            <person name="Chaudhuri R.R."/>
            <person name="La Ragione R."/>
            <person name="Hildebrand F."/>
            <person name="Pallen M.J."/>
        </authorList>
    </citation>
    <scope>NUCLEOTIDE SEQUENCE</scope>
    <source>
        <strain evidence="8">B1-16210</strain>
    </source>
</reference>
<organism evidence="8 9">
    <name type="scientific">Candidatus Enterousia excrementavium</name>
    <dbReference type="NCBI Taxonomy" id="2840789"/>
    <lineage>
        <taxon>Bacteria</taxon>
        <taxon>Pseudomonadati</taxon>
        <taxon>Pseudomonadota</taxon>
        <taxon>Alphaproteobacteria</taxon>
        <taxon>Candidatus Enterousia</taxon>
    </lineage>
</organism>
<accession>A0A940DEM2</accession>
<evidence type="ECO:0000256" key="2">
    <source>
        <dbReference type="ARBA" id="ARBA00005417"/>
    </source>
</evidence>
<evidence type="ECO:0000256" key="5">
    <source>
        <dbReference type="ARBA" id="ARBA00022741"/>
    </source>
</evidence>
<dbReference type="InterPro" id="IPR027417">
    <property type="entry name" value="P-loop_NTPase"/>
</dbReference>
<dbReference type="GO" id="GO:0022857">
    <property type="term" value="F:transmembrane transporter activity"/>
    <property type="evidence" value="ECO:0007669"/>
    <property type="project" value="TreeGrafter"/>
</dbReference>
<keyword evidence="5" id="KW-0547">Nucleotide-binding</keyword>
<comment type="function">
    <text evidence="1">Part of the ABC transporter FtsEX involved in cellular division. Important for assembly or stability of the septal ring.</text>
</comment>
<dbReference type="Pfam" id="PF00005">
    <property type="entry name" value="ABC_tran"/>
    <property type="match status" value="1"/>
</dbReference>
<dbReference type="FunFam" id="3.40.50.300:FF:000056">
    <property type="entry name" value="Cell division ATP-binding protein FtsE"/>
    <property type="match status" value="1"/>
</dbReference>
<comment type="caution">
    <text evidence="8">The sequence shown here is derived from an EMBL/GenBank/DDBJ whole genome shotgun (WGS) entry which is preliminary data.</text>
</comment>
<keyword evidence="6 8" id="KW-0067">ATP-binding</keyword>
<dbReference type="InterPro" id="IPR017911">
    <property type="entry name" value="MacB-like_ATP-bd"/>
</dbReference>
<dbReference type="PANTHER" id="PTHR24220">
    <property type="entry name" value="IMPORT ATP-BINDING PROTEIN"/>
    <property type="match status" value="1"/>
</dbReference>
<comment type="similarity">
    <text evidence="2">Belongs to the ABC transporter superfamily.</text>
</comment>
<evidence type="ECO:0000256" key="6">
    <source>
        <dbReference type="ARBA" id="ARBA00022840"/>
    </source>
</evidence>
<dbReference type="SUPFAM" id="SSF52540">
    <property type="entry name" value="P-loop containing nucleoside triphosphate hydrolases"/>
    <property type="match status" value="1"/>
</dbReference>
<evidence type="ECO:0000313" key="9">
    <source>
        <dbReference type="Proteomes" id="UP000721442"/>
    </source>
</evidence>
<gene>
    <name evidence="8" type="ORF">IAC77_01300</name>
</gene>
<dbReference type="InterPro" id="IPR003439">
    <property type="entry name" value="ABC_transporter-like_ATP-bd"/>
</dbReference>
<dbReference type="InterPro" id="IPR003593">
    <property type="entry name" value="AAA+_ATPase"/>
</dbReference>
<name>A0A940DEM2_9PROT</name>
<keyword evidence="4" id="KW-0813">Transport</keyword>
<dbReference type="PROSITE" id="PS50893">
    <property type="entry name" value="ABC_TRANSPORTER_2"/>
    <property type="match status" value="1"/>
</dbReference>